<evidence type="ECO:0000259" key="7">
    <source>
        <dbReference type="Pfam" id="PF14322"/>
    </source>
</evidence>
<dbReference type="AlphaFoldDB" id="A0A1C4FNF7"/>
<keyword evidence="4" id="KW-0472">Membrane</keyword>
<dbReference type="STRING" id="1335309.GA0116948_115103"/>
<organism evidence="8 9">
    <name type="scientific">Chitinophaga costaii</name>
    <dbReference type="NCBI Taxonomy" id="1335309"/>
    <lineage>
        <taxon>Bacteria</taxon>
        <taxon>Pseudomonadati</taxon>
        <taxon>Bacteroidota</taxon>
        <taxon>Chitinophagia</taxon>
        <taxon>Chitinophagales</taxon>
        <taxon>Chitinophagaceae</taxon>
        <taxon>Chitinophaga</taxon>
    </lineage>
</organism>
<dbReference type="CDD" id="cd08977">
    <property type="entry name" value="SusD"/>
    <property type="match status" value="1"/>
</dbReference>
<sequence>MKKILLFIILLAGLVSCKKFLEEKPTSTMTAENFYKTAADADAAVIGAYDELNNQSEVYYRGIYLLAELPTDNAECGQGVANAYIFAIKNYTYGPVNDRIETLWTGIYKGIANANVAIDKIPGIAMDETKKNRLVAEAKFVRALLYFNLVRLFGPVPLVLHQTTGLDSVNVPRATQDAIYGQIIADLKDGETHLDSASTAANNGRPSRFAASALLSKVYLTLHDYSNARSEAQLVLNNAQYGLLPAYADIFAPDNRFNKEVLFGIQNKGNTGTGNGFAMALFLPRSTIPLPGGGTVGGNQADVPTQEFYNSFLPGDLRKDKTFFTQYNAGAGLVTFAPAWFKYFDPASITNLGEGSLNFPIVRYADVLLTYAEAENELNGPVAAALEAINQVRRRAYGKSITTPDAAIDLAGISQGDLRTALLNERRWEFGFEDQRWFDLKRTNNLLTLLKAKGLGIQDYDTLYPIPQRERDVNKQLTQNGGYPQ</sequence>
<reference evidence="8 9" key="1">
    <citation type="submission" date="2016-08" db="EMBL/GenBank/DDBJ databases">
        <authorList>
            <person name="Seilhamer J.J."/>
        </authorList>
    </citation>
    <scope>NUCLEOTIDE SEQUENCE [LARGE SCALE GENOMIC DNA]</scope>
    <source>
        <strain evidence="8 9">A37T2</strain>
    </source>
</reference>
<dbReference type="OrthoDB" id="993981at2"/>
<dbReference type="InterPro" id="IPR012944">
    <property type="entry name" value="SusD_RagB_dom"/>
</dbReference>
<evidence type="ECO:0000256" key="2">
    <source>
        <dbReference type="ARBA" id="ARBA00006275"/>
    </source>
</evidence>
<keyword evidence="5" id="KW-0998">Cell outer membrane</keyword>
<dbReference type="PROSITE" id="PS51257">
    <property type="entry name" value="PROKAR_LIPOPROTEIN"/>
    <property type="match status" value="1"/>
</dbReference>
<dbReference type="RefSeq" id="WP_089714645.1">
    <property type="nucleotide sequence ID" value="NZ_FMAR01000015.1"/>
</dbReference>
<gene>
    <name evidence="8" type="ORF">GA0116948_115103</name>
</gene>
<dbReference type="Gene3D" id="1.25.40.390">
    <property type="match status" value="1"/>
</dbReference>
<dbReference type="InterPro" id="IPR011990">
    <property type="entry name" value="TPR-like_helical_dom_sf"/>
</dbReference>
<accession>A0A1C4FNF7</accession>
<keyword evidence="3" id="KW-0732">Signal</keyword>
<feature type="domain" description="RagB/SusD" evidence="6">
    <location>
        <begin position="341"/>
        <end position="483"/>
    </location>
</feature>
<feature type="domain" description="SusD-like N-terminal" evidence="7">
    <location>
        <begin position="19"/>
        <end position="220"/>
    </location>
</feature>
<dbReference type="SUPFAM" id="SSF48452">
    <property type="entry name" value="TPR-like"/>
    <property type="match status" value="1"/>
</dbReference>
<keyword evidence="9" id="KW-1185">Reference proteome</keyword>
<name>A0A1C4FNF7_9BACT</name>
<evidence type="ECO:0000313" key="9">
    <source>
        <dbReference type="Proteomes" id="UP000242818"/>
    </source>
</evidence>
<dbReference type="Pfam" id="PF14322">
    <property type="entry name" value="SusD-like_3"/>
    <property type="match status" value="1"/>
</dbReference>
<evidence type="ECO:0000259" key="6">
    <source>
        <dbReference type="Pfam" id="PF07980"/>
    </source>
</evidence>
<proteinExistence type="inferred from homology"/>
<dbReference type="GO" id="GO:0009279">
    <property type="term" value="C:cell outer membrane"/>
    <property type="evidence" value="ECO:0007669"/>
    <property type="project" value="UniProtKB-SubCell"/>
</dbReference>
<evidence type="ECO:0000256" key="3">
    <source>
        <dbReference type="ARBA" id="ARBA00022729"/>
    </source>
</evidence>
<dbReference type="InterPro" id="IPR033985">
    <property type="entry name" value="SusD-like_N"/>
</dbReference>
<dbReference type="Pfam" id="PF07980">
    <property type="entry name" value="SusD_RagB"/>
    <property type="match status" value="1"/>
</dbReference>
<protein>
    <submittedName>
        <fullName evidence="8">Starch-binding associating with outer membrane</fullName>
    </submittedName>
</protein>
<dbReference type="EMBL" id="FMAR01000015">
    <property type="protein sequence ID" value="SCC57344.1"/>
    <property type="molecule type" value="Genomic_DNA"/>
</dbReference>
<evidence type="ECO:0000313" key="8">
    <source>
        <dbReference type="EMBL" id="SCC57344.1"/>
    </source>
</evidence>
<evidence type="ECO:0000256" key="5">
    <source>
        <dbReference type="ARBA" id="ARBA00023237"/>
    </source>
</evidence>
<comment type="similarity">
    <text evidence="2">Belongs to the SusD family.</text>
</comment>
<comment type="subcellular location">
    <subcellularLocation>
        <location evidence="1">Cell outer membrane</location>
    </subcellularLocation>
</comment>
<dbReference type="Proteomes" id="UP000242818">
    <property type="component" value="Unassembled WGS sequence"/>
</dbReference>
<evidence type="ECO:0000256" key="1">
    <source>
        <dbReference type="ARBA" id="ARBA00004442"/>
    </source>
</evidence>
<evidence type="ECO:0000256" key="4">
    <source>
        <dbReference type="ARBA" id="ARBA00023136"/>
    </source>
</evidence>